<name>A0A345MIM8_9CAUD</name>
<gene>
    <name evidence="1" type="primary">21</name>
    <name evidence="1" type="ORF">SEA_DAREDEVIL_21</name>
</gene>
<dbReference type="Proteomes" id="UP000257597">
    <property type="component" value="Segment"/>
</dbReference>
<dbReference type="GeneID" id="54998012"/>
<protein>
    <submittedName>
        <fullName evidence="1">Uncharacterized protein</fullName>
    </submittedName>
</protein>
<dbReference type="EMBL" id="MH590603">
    <property type="protein sequence ID" value="AXH70409.1"/>
    <property type="molecule type" value="Genomic_DNA"/>
</dbReference>
<sequence length="137" mass="15646">MAPHNVRFKMERDYAEKALKSPAMRQMIGRKARLAIALFQQRATKRTGENARKIRSRTVIGGDKRDRIEAHIETYSDHNLAREFGTVRKRGGSYSDEVAKRYGRDVLGRATSRSSREAVLGGDNRKRLSVVKTLEEK</sequence>
<keyword evidence="2" id="KW-1185">Reference proteome</keyword>
<dbReference type="RefSeq" id="YP_009807135.1">
    <property type="nucleotide sequence ID" value="NC_048021.1"/>
</dbReference>
<organism evidence="1 2">
    <name type="scientific">Gordonia phage Daredevil</name>
    <dbReference type="NCBI Taxonomy" id="2283286"/>
    <lineage>
        <taxon>Viruses</taxon>
        <taxon>Duplodnaviria</taxon>
        <taxon>Heunggongvirae</taxon>
        <taxon>Uroviricota</taxon>
        <taxon>Caudoviricetes</taxon>
        <taxon>Daredevilvirus</taxon>
        <taxon>Daredevilvirus daredevil</taxon>
    </lineage>
</organism>
<evidence type="ECO:0000313" key="1">
    <source>
        <dbReference type="EMBL" id="AXH70409.1"/>
    </source>
</evidence>
<reference evidence="2" key="1">
    <citation type="submission" date="2018-07" db="EMBL/GenBank/DDBJ databases">
        <authorList>
            <person name="Quirk P.G."/>
            <person name="Krulwich T.A."/>
        </authorList>
    </citation>
    <scope>NUCLEOTIDE SEQUENCE [LARGE SCALE GENOMIC DNA]</scope>
</reference>
<proteinExistence type="predicted"/>
<dbReference type="KEGG" id="vg:54998012"/>
<evidence type="ECO:0000313" key="2">
    <source>
        <dbReference type="Proteomes" id="UP000257597"/>
    </source>
</evidence>
<accession>A0A345MIM8</accession>